<keyword evidence="1" id="KW-0472">Membrane</keyword>
<reference evidence="2" key="1">
    <citation type="journal article" date="2020" name="Nature">
        <title>Giant virus diversity and host interactions through global metagenomics.</title>
        <authorList>
            <person name="Schulz F."/>
            <person name="Roux S."/>
            <person name="Paez-Espino D."/>
            <person name="Jungbluth S."/>
            <person name="Walsh D.A."/>
            <person name="Denef V.J."/>
            <person name="McMahon K.D."/>
            <person name="Konstantinidis K.T."/>
            <person name="Eloe-Fadrosh E.A."/>
            <person name="Kyrpides N.C."/>
            <person name="Woyke T."/>
        </authorList>
    </citation>
    <scope>NUCLEOTIDE SEQUENCE</scope>
    <source>
        <strain evidence="2">GVMAG-M-3300023184-68</strain>
    </source>
</reference>
<keyword evidence="1" id="KW-0812">Transmembrane</keyword>
<accession>A0A6C0ICS9</accession>
<organism evidence="2">
    <name type="scientific">viral metagenome</name>
    <dbReference type="NCBI Taxonomy" id="1070528"/>
    <lineage>
        <taxon>unclassified sequences</taxon>
        <taxon>metagenomes</taxon>
        <taxon>organismal metagenomes</taxon>
    </lineage>
</organism>
<dbReference type="AlphaFoldDB" id="A0A6C0ICS9"/>
<keyword evidence="1" id="KW-1133">Transmembrane helix</keyword>
<proteinExistence type="predicted"/>
<evidence type="ECO:0000313" key="2">
    <source>
        <dbReference type="EMBL" id="QHT90227.1"/>
    </source>
</evidence>
<sequence length="80" mass="9383">MESIISPRWVRIHKLSIAITLFLCFMILVHVTKPAFIYNEKGGFRPFGLGYRNYTVFPIWIVSIILAILSYFLVVWYISV</sequence>
<evidence type="ECO:0000256" key="1">
    <source>
        <dbReference type="SAM" id="Phobius"/>
    </source>
</evidence>
<dbReference type="EMBL" id="MN740153">
    <property type="protein sequence ID" value="QHT90227.1"/>
    <property type="molecule type" value="Genomic_DNA"/>
</dbReference>
<feature type="transmembrane region" description="Helical" evidence="1">
    <location>
        <begin position="12"/>
        <end position="37"/>
    </location>
</feature>
<name>A0A6C0ICS9_9ZZZZ</name>
<feature type="transmembrane region" description="Helical" evidence="1">
    <location>
        <begin position="57"/>
        <end position="78"/>
    </location>
</feature>
<protein>
    <submittedName>
        <fullName evidence="2">Uncharacterized protein</fullName>
    </submittedName>
</protein>